<dbReference type="Proteomes" id="UP000018700">
    <property type="component" value="Chromosome"/>
</dbReference>
<proteinExistence type="predicted"/>
<dbReference type="KEGG" id="efk:P856_180"/>
<dbReference type="EMBL" id="CP006745">
    <property type="protein sequence ID" value="AHC73416.1"/>
    <property type="molecule type" value="Genomic_DNA"/>
</dbReference>
<evidence type="ECO:0008006" key="3">
    <source>
        <dbReference type="Google" id="ProtNLM"/>
    </source>
</evidence>
<dbReference type="HOGENOM" id="CLU_104595_0_0_5"/>
<dbReference type="OrthoDB" id="7160947at2"/>
<dbReference type="InterPro" id="IPR010593">
    <property type="entry name" value="DUF1159"/>
</dbReference>
<evidence type="ECO:0000313" key="1">
    <source>
        <dbReference type="EMBL" id="AHC73416.1"/>
    </source>
</evidence>
<protein>
    <recommendedName>
        <fullName evidence="3">DUF721 domain-containing protein</fullName>
    </recommendedName>
</protein>
<dbReference type="STRING" id="1401328.P856_180"/>
<evidence type="ECO:0000313" key="2">
    <source>
        <dbReference type="Proteomes" id="UP000018700"/>
    </source>
</evidence>
<accession>V9TS56</accession>
<keyword evidence="2" id="KW-1185">Reference proteome</keyword>
<dbReference type="InterPro" id="IPR007922">
    <property type="entry name" value="DciA-like"/>
</dbReference>
<name>V9TS56_9PROT</name>
<dbReference type="Pfam" id="PF05258">
    <property type="entry name" value="DciA"/>
    <property type="match status" value="1"/>
</dbReference>
<reference evidence="1 2" key="1">
    <citation type="journal article" date="2013" name="PLoS ONE">
        <title>Bacterial endosymbiosis in a chordate host: long-term co-evolution and conservation of secondary metabolism.</title>
        <authorList>
            <person name="Kwan J.C."/>
            <person name="Schmidt E.W."/>
        </authorList>
    </citation>
    <scope>NUCLEOTIDE SEQUENCE [LARGE SCALE GENOMIC DNA]</scope>
    <source>
        <strain evidence="2">faulkneri L5</strain>
    </source>
</reference>
<organism evidence="1 2">
    <name type="scientific">Candidatus Endolissoclinum faulkneri L5</name>
    <dbReference type="NCBI Taxonomy" id="1401328"/>
    <lineage>
        <taxon>Bacteria</taxon>
        <taxon>Pseudomonadati</taxon>
        <taxon>Pseudomonadota</taxon>
        <taxon>Alphaproteobacteria</taxon>
        <taxon>Rhodospirillales</taxon>
        <taxon>Rhodospirillaceae</taxon>
        <taxon>Candidatus Endolissoclinum</taxon>
    </lineage>
</organism>
<gene>
    <name evidence="1" type="ORF">P856_180</name>
</gene>
<sequence length="181" mass="20634">MQNVRKKRDRTRKLRRSGLRPFSYFAPELIDPLFHKRGFVKGIIPKRWRQIVGNNLAQCCAPESLHFPYGKSHGAILKIVSLSGNALEIQYLSTQIIDKINSYLGCATVARIQIRQGVLLKSPKLHRSTLVTLEKSDKTAVHAQVTGIRDMNLRNHLRSLGEAIIARNKLTDDNKQDTYFD</sequence>
<dbReference type="PIRSF" id="PIRSF032064">
    <property type="entry name" value="UCP032064"/>
    <property type="match status" value="1"/>
</dbReference>
<dbReference type="AlphaFoldDB" id="V9TS56"/>
<dbReference type="eggNOG" id="COG5389">
    <property type="taxonomic scope" value="Bacteria"/>
</dbReference>
<dbReference type="RefSeq" id="WP_025300299.1">
    <property type="nucleotide sequence ID" value="NZ_CP006745.1"/>
</dbReference>